<dbReference type="PROSITE" id="PS50053">
    <property type="entry name" value="UBIQUITIN_2"/>
    <property type="match status" value="1"/>
</dbReference>
<comment type="caution">
    <text evidence="4">The sequence shown here is derived from an EMBL/GenBank/DDBJ whole genome shotgun (WGS) entry which is preliminary data.</text>
</comment>
<dbReference type="RefSeq" id="XP_049264377.1">
    <property type="nucleotide sequence ID" value="XM_049406067.1"/>
</dbReference>
<dbReference type="InterPro" id="IPR039732">
    <property type="entry name" value="Hub1/Ubl5"/>
</dbReference>
<organism evidence="4 5">
    <name type="scientific">[Candida] subhashii</name>
    <dbReference type="NCBI Taxonomy" id="561895"/>
    <lineage>
        <taxon>Eukaryota</taxon>
        <taxon>Fungi</taxon>
        <taxon>Dikarya</taxon>
        <taxon>Ascomycota</taxon>
        <taxon>Saccharomycotina</taxon>
        <taxon>Pichiomycetes</taxon>
        <taxon>Debaryomycetaceae</taxon>
        <taxon>Spathaspora</taxon>
    </lineage>
</organism>
<protein>
    <recommendedName>
        <fullName evidence="1">Ubiquitin-like modifier HUB1</fullName>
    </recommendedName>
</protein>
<feature type="domain" description="Ubiquitin-like" evidence="3">
    <location>
        <begin position="2"/>
        <end position="73"/>
    </location>
</feature>
<dbReference type="PANTHER" id="PTHR13042">
    <property type="entry name" value="UBIQUITIN-LIKE PROTEIN 5"/>
    <property type="match status" value="1"/>
</dbReference>
<dbReference type="OrthoDB" id="3881at2759"/>
<evidence type="ECO:0000313" key="5">
    <source>
        <dbReference type="Proteomes" id="UP000694255"/>
    </source>
</evidence>
<accession>A0A8J5UY69</accession>
<evidence type="ECO:0000259" key="3">
    <source>
        <dbReference type="PROSITE" id="PS50053"/>
    </source>
</evidence>
<dbReference type="InterPro" id="IPR000626">
    <property type="entry name" value="Ubiquitin-like_dom"/>
</dbReference>
<dbReference type="Proteomes" id="UP000694255">
    <property type="component" value="Unassembled WGS sequence"/>
</dbReference>
<name>A0A8J5UY69_9ASCO</name>
<keyword evidence="5" id="KW-1185">Reference proteome</keyword>
<dbReference type="AlphaFoldDB" id="A0A8J5UY69"/>
<dbReference type="GeneID" id="73469129"/>
<dbReference type="FunFam" id="3.10.20.90:FF:000052">
    <property type="entry name" value="Ubiquitin-like protein 5"/>
    <property type="match status" value="1"/>
</dbReference>
<evidence type="ECO:0000256" key="1">
    <source>
        <dbReference type="ARBA" id="ARBA00014108"/>
    </source>
</evidence>
<proteinExistence type="predicted"/>
<evidence type="ECO:0000256" key="2">
    <source>
        <dbReference type="ARBA" id="ARBA00022786"/>
    </source>
</evidence>
<dbReference type="EMBL" id="JAGSYN010000106">
    <property type="protein sequence ID" value="KAG7664145.1"/>
    <property type="molecule type" value="Genomic_DNA"/>
</dbReference>
<gene>
    <name evidence="4" type="ORF">J8A68_002328</name>
</gene>
<reference evidence="4 5" key="1">
    <citation type="journal article" date="2021" name="DNA Res.">
        <title>Genome analysis of Candida subhashii reveals its hybrid nature and dual mitochondrial genome conformations.</title>
        <authorList>
            <person name="Mixao V."/>
            <person name="Hegedusova E."/>
            <person name="Saus E."/>
            <person name="Pryszcz L.P."/>
            <person name="Cillingova A."/>
            <person name="Nosek J."/>
            <person name="Gabaldon T."/>
        </authorList>
    </citation>
    <scope>NUCLEOTIDE SEQUENCE [LARGE SCALE GENOMIC DNA]</scope>
    <source>
        <strain evidence="4 5">CBS 10753</strain>
    </source>
</reference>
<sequence>MIEVEVNDRLGKKIKVKCLSSDTILDLKKILSLQLGTSYDKLILKKGYQVFKDHITLDDYEIHNGYNLELYYG</sequence>
<evidence type="ECO:0000313" key="4">
    <source>
        <dbReference type="EMBL" id="KAG7664145.1"/>
    </source>
</evidence>
<keyword evidence="2" id="KW-0833">Ubl conjugation pathway</keyword>